<dbReference type="CTD" id="5740299"/>
<protein>
    <submittedName>
        <fullName evidence="2">Uncharacterized protein LOC117139446</fullName>
    </submittedName>
</protein>
<dbReference type="AlphaFoldDB" id="A0A6P8JMR7"/>
<evidence type="ECO:0000313" key="1">
    <source>
        <dbReference type="Proteomes" id="UP000515162"/>
    </source>
</evidence>
<dbReference type="Proteomes" id="UP000515162">
    <property type="component" value="Chromosome 2L"/>
</dbReference>
<reference evidence="2" key="1">
    <citation type="submission" date="2025-08" db="UniProtKB">
        <authorList>
            <consortium name="RefSeq"/>
        </authorList>
    </citation>
    <scope>IDENTIFICATION</scope>
    <source>
        <strain evidence="2">Mau12</strain>
        <tissue evidence="2">Whole Body</tissue>
    </source>
</reference>
<dbReference type="RefSeq" id="XP_033157647.1">
    <property type="nucleotide sequence ID" value="XM_033301756.1"/>
</dbReference>
<evidence type="ECO:0000313" key="2">
    <source>
        <dbReference type="RefSeq" id="XP_033157647.1"/>
    </source>
</evidence>
<name>A0A6P8JMR7_DROMA</name>
<organism evidence="1 2">
    <name type="scientific">Drosophila mauritiana</name>
    <name type="common">Fruit fly</name>
    <dbReference type="NCBI Taxonomy" id="7226"/>
    <lineage>
        <taxon>Eukaryota</taxon>
        <taxon>Metazoa</taxon>
        <taxon>Ecdysozoa</taxon>
        <taxon>Arthropoda</taxon>
        <taxon>Hexapoda</taxon>
        <taxon>Insecta</taxon>
        <taxon>Pterygota</taxon>
        <taxon>Neoptera</taxon>
        <taxon>Endopterygota</taxon>
        <taxon>Diptera</taxon>
        <taxon>Brachycera</taxon>
        <taxon>Muscomorpha</taxon>
        <taxon>Ephydroidea</taxon>
        <taxon>Drosophilidae</taxon>
        <taxon>Drosophila</taxon>
        <taxon>Sophophora</taxon>
    </lineage>
</organism>
<dbReference type="GeneID" id="117139446"/>
<accession>A0A6P8JMR7</accession>
<gene>
    <name evidence="2" type="primary">LOC117139446</name>
</gene>
<sequence>MASESENTTFYFVPHLVDQVFDLYRCKAESNSLTKEERGQFFYDLSILLGQELVLRSLHLLDDHNFSFFHAKNNRYVCVVEISKGTEYFRLIPGVNFCKCEFFQCHVLQLPRGILYQDVPSGQPGILEDWSEESRVSYTCQHILALRLHQFLKHTGRKTTEKILKKEDIKELQTDVFRD</sequence>
<proteinExistence type="predicted"/>
<keyword evidence="1" id="KW-1185">Reference proteome</keyword>